<gene>
    <name evidence="3" type="primary">IL16_0</name>
    <name evidence="3" type="ORF">FJT64_007579</name>
</gene>
<dbReference type="InterPro" id="IPR001478">
    <property type="entry name" value="PDZ"/>
</dbReference>
<comment type="caution">
    <text evidence="3">The sequence shown here is derived from an EMBL/GenBank/DDBJ whole genome shotgun (WGS) entry which is preliminary data.</text>
</comment>
<evidence type="ECO:0000256" key="1">
    <source>
        <dbReference type="SAM" id="MobiDB-lite"/>
    </source>
</evidence>
<feature type="region of interest" description="Disordered" evidence="1">
    <location>
        <begin position="1"/>
        <end position="81"/>
    </location>
</feature>
<feature type="region of interest" description="Disordered" evidence="1">
    <location>
        <begin position="173"/>
        <end position="203"/>
    </location>
</feature>
<dbReference type="OrthoDB" id="6380412at2759"/>
<dbReference type="CDD" id="cd06763">
    <property type="entry name" value="PDZ7_PDZD2-PDZ4_hPro-IL-16-like"/>
    <property type="match status" value="1"/>
</dbReference>
<evidence type="ECO:0000313" key="3">
    <source>
        <dbReference type="EMBL" id="KAF0294797.1"/>
    </source>
</evidence>
<name>A0A6A4VEI1_AMPAM</name>
<dbReference type="SUPFAM" id="SSF50156">
    <property type="entry name" value="PDZ domain-like"/>
    <property type="match status" value="2"/>
</dbReference>
<feature type="compositionally biased region" description="Polar residues" evidence="1">
    <location>
        <begin position="177"/>
        <end position="187"/>
    </location>
</feature>
<dbReference type="PANTHER" id="PTHR11324">
    <property type="entry name" value="IL16-RELATED"/>
    <property type="match status" value="1"/>
</dbReference>
<dbReference type="PROSITE" id="PS50106">
    <property type="entry name" value="PDZ"/>
    <property type="match status" value="2"/>
</dbReference>
<proteinExistence type="predicted"/>
<dbReference type="InterPro" id="IPR036034">
    <property type="entry name" value="PDZ_sf"/>
</dbReference>
<feature type="region of interest" description="Disordered" evidence="1">
    <location>
        <begin position="612"/>
        <end position="669"/>
    </location>
</feature>
<evidence type="ECO:0000259" key="2">
    <source>
        <dbReference type="PROSITE" id="PS50106"/>
    </source>
</evidence>
<dbReference type="Proteomes" id="UP000440578">
    <property type="component" value="Unassembled WGS sequence"/>
</dbReference>
<dbReference type="Pfam" id="PF00595">
    <property type="entry name" value="PDZ"/>
    <property type="match status" value="2"/>
</dbReference>
<organism evidence="3 4">
    <name type="scientific">Amphibalanus amphitrite</name>
    <name type="common">Striped barnacle</name>
    <name type="synonym">Balanus amphitrite</name>
    <dbReference type="NCBI Taxonomy" id="1232801"/>
    <lineage>
        <taxon>Eukaryota</taxon>
        <taxon>Metazoa</taxon>
        <taxon>Ecdysozoa</taxon>
        <taxon>Arthropoda</taxon>
        <taxon>Crustacea</taxon>
        <taxon>Multicrustacea</taxon>
        <taxon>Cirripedia</taxon>
        <taxon>Thoracica</taxon>
        <taxon>Thoracicalcarea</taxon>
        <taxon>Balanomorpha</taxon>
        <taxon>Balanoidea</taxon>
        <taxon>Balanidae</taxon>
        <taxon>Amphibalaninae</taxon>
        <taxon>Amphibalanus</taxon>
    </lineage>
</organism>
<keyword evidence="4" id="KW-1185">Reference proteome</keyword>
<dbReference type="EMBL" id="VIIS01001657">
    <property type="protein sequence ID" value="KAF0294797.1"/>
    <property type="molecule type" value="Genomic_DNA"/>
</dbReference>
<dbReference type="Gene3D" id="2.30.42.10">
    <property type="match status" value="2"/>
</dbReference>
<dbReference type="PANTHER" id="PTHR11324:SF16">
    <property type="entry name" value="PDZ DOMAIN-CONTAINING PROTEIN 2"/>
    <property type="match status" value="1"/>
</dbReference>
<feature type="compositionally biased region" description="Polar residues" evidence="1">
    <location>
        <begin position="640"/>
        <end position="652"/>
    </location>
</feature>
<feature type="region of interest" description="Disordered" evidence="1">
    <location>
        <begin position="287"/>
        <end position="309"/>
    </location>
</feature>
<feature type="region of interest" description="Disordered" evidence="1">
    <location>
        <begin position="114"/>
        <end position="147"/>
    </location>
</feature>
<sequence length="669" mass="71000">MKRILKRVLCCRQEPRGGARSGLQRTPPAKEPLQRSSSLNSRPPAGAGDSRRRISDDVGPLEGRRLPARIQPADSDTDVGSSTLTLVAEPLEETSTSRGLRSRAGSFDFDHRASTSTLHASSPVKELDVEEEIRKAAAGEPSRSRSPSLKAISVRDVVDRNWPSIESERADIDRKLSTPSYGGSTPTRLRDRRGHVPSRPQSWVESEQELRILETAGGLLSAGGGAISTSSSQENIMDSLDCGKSPSGSTSSLLEMLTANLKRNARSRHVLSVSDLRRAFERSDGRTCHARMSSMDSTGSEDGPGVAAMMGSSAREHYGSITSLASSTSLISPHELQQLIEEANQSLEEAGTPSHEIIVAVVHREMMGGSIGITLAGGADYENKEISVRGGEISVGGGEISEGGGVISVNKVIRGSVADRDGRIQKGDRVISINGRSMKNTTHREALNTLKAPRAEVVLVLSRSRSVTPLDAATDENGSAVHRPSVINTFSSRPPKILESPMDSKSLASDLAFEDVPRGPPKVVTLVKEGAGVGFSLEGGKDSPLGDRPLMAKKIFAGGAADKSGKLHIGDQILAINDEDVTHMPRIEAWNFLKKQPEGALRLTIRKRLAAGETPAPSASNGSPLLPPGENGGLRAEAPTSRNGSTRPTVTAVTPKVPLQSPEAVLPKA</sequence>
<accession>A0A6A4VEI1</accession>
<evidence type="ECO:0000313" key="4">
    <source>
        <dbReference type="Proteomes" id="UP000440578"/>
    </source>
</evidence>
<dbReference type="SMART" id="SM00228">
    <property type="entry name" value="PDZ"/>
    <property type="match status" value="2"/>
</dbReference>
<feature type="domain" description="PDZ" evidence="2">
    <location>
        <begin position="523"/>
        <end position="608"/>
    </location>
</feature>
<dbReference type="AlphaFoldDB" id="A0A6A4VEI1"/>
<protein>
    <submittedName>
        <fullName evidence="3">Pro-interleukin-16</fullName>
    </submittedName>
</protein>
<feature type="domain" description="PDZ" evidence="2">
    <location>
        <begin position="359"/>
        <end position="465"/>
    </location>
</feature>
<reference evidence="3 4" key="1">
    <citation type="submission" date="2019-07" db="EMBL/GenBank/DDBJ databases">
        <title>Draft genome assembly of a fouling barnacle, Amphibalanus amphitrite (Darwin, 1854): The first reference genome for Thecostraca.</title>
        <authorList>
            <person name="Kim W."/>
        </authorList>
    </citation>
    <scope>NUCLEOTIDE SEQUENCE [LARGE SCALE GENOMIC DNA]</scope>
    <source>
        <strain evidence="3">SNU_AA5</strain>
        <tissue evidence="3">Soma without cirri and trophi</tissue>
    </source>
</reference>